<dbReference type="OrthoDB" id="1490309at2"/>
<evidence type="ECO:0000256" key="1">
    <source>
        <dbReference type="SAM" id="MobiDB-lite"/>
    </source>
</evidence>
<dbReference type="RefSeq" id="WP_068739800.1">
    <property type="nucleotide sequence ID" value="NZ_CBDRGN010000003.1"/>
</dbReference>
<dbReference type="STRING" id="57704.SAMN04489793_3485"/>
<evidence type="ECO:0000313" key="2">
    <source>
        <dbReference type="EMBL" id="SEC90065.1"/>
    </source>
</evidence>
<protein>
    <submittedName>
        <fullName evidence="2">Uncharacterized protein</fullName>
    </submittedName>
</protein>
<feature type="region of interest" description="Disordered" evidence="1">
    <location>
        <begin position="159"/>
        <end position="181"/>
    </location>
</feature>
<name>A0A1H4WA16_TSUTY</name>
<dbReference type="EMBL" id="FNSA01000003">
    <property type="protein sequence ID" value="SEC90065.1"/>
    <property type="molecule type" value="Genomic_DNA"/>
</dbReference>
<sequence length="361" mass="39531">MKQVLLVAGVDYEFKGVDFRELADNRRRFLERRNTSRADLRFVTMDVRAGEVEVRDITFPGGTRTESVTSTKPFTPVTRASYTTAGGHTRFKPGQWTVMGMPEVYRRVQDIGAAAPGSLTELSIFSHGWMGGPILVNSDDDRTIELTIPNLFGAPSTMTVPLTGTMRDPDDKDARPRLDFQPPTTDAAQLDLLRKAFASDGVSWLWGCAFPKVVHHTLWAVEQAKGYSGTSLGGDVVLQLDAVVDEDVQLLNQLLTGVTGFTPFPPRSSTVAIAFKLVRHAFCRANQASYAAALADATGAAVHAAPLGTYSEYDVGGDKLMNVYRGFTAHFTFYKNHLGFTLDPEGRRYAVYRPGLSCPAP</sequence>
<feature type="compositionally biased region" description="Basic and acidic residues" evidence="1">
    <location>
        <begin position="167"/>
        <end position="178"/>
    </location>
</feature>
<keyword evidence="3" id="KW-1185">Reference proteome</keyword>
<dbReference type="Proteomes" id="UP000182241">
    <property type="component" value="Unassembled WGS sequence"/>
</dbReference>
<gene>
    <name evidence="2" type="ORF">SAMN04489793_3485</name>
</gene>
<dbReference type="AlphaFoldDB" id="A0A1H4WA16"/>
<proteinExistence type="predicted"/>
<accession>A0A1H4WA16</accession>
<evidence type="ECO:0000313" key="3">
    <source>
        <dbReference type="Proteomes" id="UP000182241"/>
    </source>
</evidence>
<reference evidence="3" key="1">
    <citation type="submission" date="2016-10" db="EMBL/GenBank/DDBJ databases">
        <authorList>
            <person name="Varghese N."/>
            <person name="Submissions S."/>
        </authorList>
    </citation>
    <scope>NUCLEOTIDE SEQUENCE [LARGE SCALE GENOMIC DNA]</scope>
    <source>
        <strain evidence="3">DSM 44234</strain>
    </source>
</reference>
<organism evidence="2 3">
    <name type="scientific">Tsukamurella tyrosinosolvens</name>
    <dbReference type="NCBI Taxonomy" id="57704"/>
    <lineage>
        <taxon>Bacteria</taxon>
        <taxon>Bacillati</taxon>
        <taxon>Actinomycetota</taxon>
        <taxon>Actinomycetes</taxon>
        <taxon>Mycobacteriales</taxon>
        <taxon>Tsukamurellaceae</taxon>
        <taxon>Tsukamurella</taxon>
    </lineage>
</organism>